<comment type="caution">
    <text evidence="1">The sequence shown here is derived from an EMBL/GenBank/DDBJ whole genome shotgun (WGS) entry which is preliminary data.</text>
</comment>
<evidence type="ECO:0000313" key="1">
    <source>
        <dbReference type="EMBL" id="KKM60938.1"/>
    </source>
</evidence>
<reference evidence="1" key="1">
    <citation type="journal article" date="2015" name="Nature">
        <title>Complex archaea that bridge the gap between prokaryotes and eukaryotes.</title>
        <authorList>
            <person name="Spang A."/>
            <person name="Saw J.H."/>
            <person name="Jorgensen S.L."/>
            <person name="Zaremba-Niedzwiedzka K."/>
            <person name="Martijn J."/>
            <person name="Lind A.E."/>
            <person name="van Eijk R."/>
            <person name="Schleper C."/>
            <person name="Guy L."/>
            <person name="Ettema T.J."/>
        </authorList>
    </citation>
    <scope>NUCLEOTIDE SEQUENCE</scope>
</reference>
<dbReference type="EMBL" id="LAZR01011583">
    <property type="protein sequence ID" value="KKM60938.1"/>
    <property type="molecule type" value="Genomic_DNA"/>
</dbReference>
<sequence length="65" mass="7551">MVADELSREELETAQSIILFDIEELVDFKELDNIGIEITKFLESKRYECIVKNDTVITNAKLLPY</sequence>
<feature type="non-terminal residue" evidence="1">
    <location>
        <position position="1"/>
    </location>
</feature>
<protein>
    <submittedName>
        <fullName evidence="1">Uncharacterized protein</fullName>
    </submittedName>
</protein>
<accession>A0A0F9IUC4</accession>
<proteinExistence type="predicted"/>
<organism evidence="1">
    <name type="scientific">marine sediment metagenome</name>
    <dbReference type="NCBI Taxonomy" id="412755"/>
    <lineage>
        <taxon>unclassified sequences</taxon>
        <taxon>metagenomes</taxon>
        <taxon>ecological metagenomes</taxon>
    </lineage>
</organism>
<gene>
    <name evidence="1" type="ORF">LCGC14_1536800</name>
</gene>
<dbReference type="AlphaFoldDB" id="A0A0F9IUC4"/>
<name>A0A0F9IUC4_9ZZZZ</name>